<feature type="compositionally biased region" description="Low complexity" evidence="7">
    <location>
        <begin position="271"/>
        <end position="283"/>
    </location>
</feature>
<dbReference type="EMBL" id="OU900095">
    <property type="protein sequence ID" value="CAH1168032.1"/>
    <property type="molecule type" value="Genomic_DNA"/>
</dbReference>
<evidence type="ECO:0000256" key="1">
    <source>
        <dbReference type="ARBA" id="ARBA00004240"/>
    </source>
</evidence>
<dbReference type="InterPro" id="IPR024340">
    <property type="entry name" value="Sec16_CCD"/>
</dbReference>
<feature type="domain" description="Sec16 central conserved" evidence="9">
    <location>
        <begin position="1018"/>
        <end position="1097"/>
    </location>
</feature>
<dbReference type="OrthoDB" id="8918678at2759"/>
<dbReference type="Pfam" id="PF12932">
    <property type="entry name" value="Sec16"/>
    <property type="match status" value="1"/>
</dbReference>
<dbReference type="GO" id="GO:0070971">
    <property type="term" value="C:endoplasmic reticulum exit site"/>
    <property type="evidence" value="ECO:0007669"/>
    <property type="project" value="TreeGrafter"/>
</dbReference>
<feature type="compositionally biased region" description="Polar residues" evidence="7">
    <location>
        <begin position="1614"/>
        <end position="1623"/>
    </location>
</feature>
<feature type="region of interest" description="Disordered" evidence="7">
    <location>
        <begin position="453"/>
        <end position="853"/>
    </location>
</feature>
<feature type="compositionally biased region" description="Basic and acidic residues" evidence="7">
    <location>
        <begin position="745"/>
        <end position="807"/>
    </location>
</feature>
<feature type="compositionally biased region" description="Low complexity" evidence="7">
    <location>
        <begin position="34"/>
        <end position="50"/>
    </location>
</feature>
<feature type="compositionally biased region" description="Polar residues" evidence="7">
    <location>
        <begin position="428"/>
        <end position="441"/>
    </location>
</feature>
<feature type="region of interest" description="Disordered" evidence="7">
    <location>
        <begin position="211"/>
        <end position="284"/>
    </location>
</feature>
<feature type="compositionally biased region" description="Polar residues" evidence="7">
    <location>
        <begin position="561"/>
        <end position="571"/>
    </location>
</feature>
<dbReference type="GO" id="GO:0000139">
    <property type="term" value="C:Golgi membrane"/>
    <property type="evidence" value="ECO:0007669"/>
    <property type="project" value="UniProtKB-SubCell"/>
</dbReference>
<gene>
    <name evidence="10" type="ORF">PHYEVI_LOCUS4621</name>
</gene>
<name>A0A9P0GTJ2_PHYSR</name>
<dbReference type="PANTHER" id="PTHR13402">
    <property type="entry name" value="RGPR-RELATED"/>
    <property type="match status" value="1"/>
</dbReference>
<evidence type="ECO:0000313" key="11">
    <source>
        <dbReference type="Proteomes" id="UP001153712"/>
    </source>
</evidence>
<proteinExistence type="inferred from homology"/>
<feature type="compositionally biased region" description="Low complexity" evidence="7">
    <location>
        <begin position="602"/>
        <end position="611"/>
    </location>
</feature>
<comment type="similarity">
    <text evidence="2 6">Belongs to the SEC16 family.</text>
</comment>
<evidence type="ECO:0000259" key="9">
    <source>
        <dbReference type="Pfam" id="PF12932"/>
    </source>
</evidence>
<feature type="compositionally biased region" description="Basic and acidic residues" evidence="7">
    <location>
        <begin position="258"/>
        <end position="269"/>
    </location>
</feature>
<feature type="region of interest" description="Disordered" evidence="7">
    <location>
        <begin position="1116"/>
        <end position="1144"/>
    </location>
</feature>
<keyword evidence="4 6" id="KW-0256">Endoplasmic reticulum</keyword>
<feature type="compositionally biased region" description="Polar residues" evidence="7">
    <location>
        <begin position="633"/>
        <end position="642"/>
    </location>
</feature>
<reference evidence="10" key="1">
    <citation type="submission" date="2022-01" db="EMBL/GenBank/DDBJ databases">
        <authorList>
            <person name="King R."/>
        </authorList>
    </citation>
    <scope>NUCLEOTIDE SEQUENCE</scope>
</reference>
<evidence type="ECO:0000256" key="7">
    <source>
        <dbReference type="SAM" id="MobiDB-lite"/>
    </source>
</evidence>
<feature type="region of interest" description="Disordered" evidence="7">
    <location>
        <begin position="423"/>
        <end position="442"/>
    </location>
</feature>
<dbReference type="CDD" id="cd09233">
    <property type="entry name" value="ACE1-Sec16-like"/>
    <property type="match status" value="1"/>
</dbReference>
<feature type="domain" description="Sec16 Sec23-binding" evidence="8">
    <location>
        <begin position="1165"/>
        <end position="1399"/>
    </location>
</feature>
<accession>A0A9P0GTJ2</accession>
<feature type="compositionally biased region" description="Polar residues" evidence="7">
    <location>
        <begin position="243"/>
        <end position="254"/>
    </location>
</feature>
<feature type="region of interest" description="Disordered" evidence="7">
    <location>
        <begin position="1"/>
        <end position="82"/>
    </location>
</feature>
<keyword evidence="6" id="KW-0653">Protein transport</keyword>
<dbReference type="InterPro" id="IPR024298">
    <property type="entry name" value="Sec16_Sec23-bd"/>
</dbReference>
<evidence type="ECO:0000256" key="6">
    <source>
        <dbReference type="RuleBase" id="RU364101"/>
    </source>
</evidence>
<feature type="region of interest" description="Disordered" evidence="7">
    <location>
        <begin position="1552"/>
        <end position="1574"/>
    </location>
</feature>
<organism evidence="10 11">
    <name type="scientific">Phyllotreta striolata</name>
    <name type="common">Striped flea beetle</name>
    <name type="synonym">Crioceris striolata</name>
    <dbReference type="NCBI Taxonomy" id="444603"/>
    <lineage>
        <taxon>Eukaryota</taxon>
        <taxon>Metazoa</taxon>
        <taxon>Ecdysozoa</taxon>
        <taxon>Arthropoda</taxon>
        <taxon>Hexapoda</taxon>
        <taxon>Insecta</taxon>
        <taxon>Pterygota</taxon>
        <taxon>Neoptera</taxon>
        <taxon>Endopterygota</taxon>
        <taxon>Coleoptera</taxon>
        <taxon>Polyphaga</taxon>
        <taxon>Cucujiformia</taxon>
        <taxon>Chrysomeloidea</taxon>
        <taxon>Chrysomelidae</taxon>
        <taxon>Galerucinae</taxon>
        <taxon>Alticini</taxon>
        <taxon>Phyllotreta</taxon>
    </lineage>
</organism>
<dbReference type="Pfam" id="PF12931">
    <property type="entry name" value="TPR_Sec16"/>
    <property type="match status" value="1"/>
</dbReference>
<feature type="compositionally biased region" description="Low complexity" evidence="7">
    <location>
        <begin position="1472"/>
        <end position="1501"/>
    </location>
</feature>
<evidence type="ECO:0000259" key="8">
    <source>
        <dbReference type="Pfam" id="PF12931"/>
    </source>
</evidence>
<feature type="region of interest" description="Disordered" evidence="7">
    <location>
        <begin position="1466"/>
        <end position="1501"/>
    </location>
</feature>
<keyword evidence="3 6" id="KW-0813">Transport</keyword>
<protein>
    <recommendedName>
        <fullName evidence="6">Protein transport protein sec16</fullName>
    </recommendedName>
</protein>
<dbReference type="GO" id="GO:0070973">
    <property type="term" value="P:protein localization to endoplasmic reticulum exit site"/>
    <property type="evidence" value="ECO:0007669"/>
    <property type="project" value="TreeGrafter"/>
</dbReference>
<feature type="compositionally biased region" description="Basic and acidic residues" evidence="7">
    <location>
        <begin position="1558"/>
        <end position="1568"/>
    </location>
</feature>
<feature type="region of interest" description="Disordered" evidence="7">
    <location>
        <begin position="1608"/>
        <end position="1640"/>
    </location>
</feature>
<feature type="compositionally biased region" description="Basic and acidic residues" evidence="7">
    <location>
        <begin position="814"/>
        <end position="852"/>
    </location>
</feature>
<evidence type="ECO:0000256" key="3">
    <source>
        <dbReference type="ARBA" id="ARBA00022448"/>
    </source>
</evidence>
<feature type="compositionally biased region" description="Basic and acidic residues" evidence="7">
    <location>
        <begin position="612"/>
        <end position="625"/>
    </location>
</feature>
<dbReference type="GO" id="GO:0015031">
    <property type="term" value="P:protein transport"/>
    <property type="evidence" value="ECO:0007669"/>
    <property type="project" value="UniProtKB-KW"/>
</dbReference>
<evidence type="ECO:0000256" key="2">
    <source>
        <dbReference type="ARBA" id="ARBA00005927"/>
    </source>
</evidence>
<dbReference type="PANTHER" id="PTHR13402:SF6">
    <property type="entry name" value="SECRETORY 16, ISOFORM I"/>
    <property type="match status" value="1"/>
</dbReference>
<feature type="compositionally biased region" description="Polar residues" evidence="7">
    <location>
        <begin position="1132"/>
        <end position="1144"/>
    </location>
</feature>
<feature type="compositionally biased region" description="Low complexity" evidence="7">
    <location>
        <begin position="1121"/>
        <end position="1131"/>
    </location>
</feature>
<keyword evidence="5 6" id="KW-0931">ER-Golgi transport</keyword>
<feature type="compositionally biased region" description="Polar residues" evidence="7">
    <location>
        <begin position="502"/>
        <end position="524"/>
    </location>
</feature>
<dbReference type="Proteomes" id="UP001153712">
    <property type="component" value="Chromosome 2"/>
</dbReference>
<dbReference type="GO" id="GO:0007030">
    <property type="term" value="P:Golgi organization"/>
    <property type="evidence" value="ECO:0007669"/>
    <property type="project" value="TreeGrafter"/>
</dbReference>
<keyword evidence="6" id="KW-0333">Golgi apparatus</keyword>
<feature type="region of interest" description="Disordered" evidence="7">
    <location>
        <begin position="376"/>
        <end position="415"/>
    </location>
</feature>
<keyword evidence="11" id="KW-1185">Reference proteome</keyword>
<evidence type="ECO:0000256" key="4">
    <source>
        <dbReference type="ARBA" id="ARBA00022824"/>
    </source>
</evidence>
<evidence type="ECO:0000256" key="5">
    <source>
        <dbReference type="ARBA" id="ARBA00022892"/>
    </source>
</evidence>
<keyword evidence="6" id="KW-0472">Membrane</keyword>
<feature type="compositionally biased region" description="Low complexity" evidence="7">
    <location>
        <begin position="581"/>
        <end position="594"/>
    </location>
</feature>
<feature type="region of interest" description="Disordered" evidence="7">
    <location>
        <begin position="312"/>
        <end position="340"/>
    </location>
</feature>
<sequence length="1849" mass="211197">MSWMKRRGPNNASPAPVPSVPMYNPNQHSNVHENQWQNQPVQNNWYPPQQTEYQQAVPKPEPSQPQQNYWQQPYNPVPYNQNNQQYSQQQYPAYNNPQNNTGYEQQNYGNMQYNQLNNQNNIYGTHGAQPQAQSDGDAWNWGWGDEDNSNMQHATQESTTSVNQPAAQLETTLTNETWNWGVEESKNPPAPKEEPIDYQQQFPKMGLMPKPAQKSALEVDASKPNAVQDHLTVSGKRGKLETPQWSTESQMSQESSDDILHTSESDKSHMMSRSSTISHSPISGHDLAPHVAEEAPAKGEFYENKEIVSNIRPDSAPKNVPPPLLPSASSNLDDSKNPYKRNAGLSQVAANRFRSTNITPPDTRQTLFKTSLNYQLGNLETPPDNVEHPEPLASHTQKIKPVSQRPDNNEAPINDRNQYLETGHLSEGNYNDTQDESTNSRQDLRNSFDLQESVEGTGDALPPPGLRRMVPGQLEQSENPGKPVNFTDEPPPGLSRMVLGQTEATPSNQLGAVSQNENAAQFDTSGPPEGLRRMVPGESSSPELPMRQSRKENDSEPEFNQLGQHSSQPRSATIGADTPPTVSNSTTAQNASSTIGYSRLENGSSNSQSRGSSKEPESNHRRDSIEGEPQDGDVSNITNSVRDMTVGENLTDGHASNNSLPEHPQRRHSRQESSESDREFRKPPRGPSRDKRSSEKSRRDRDKDRDKSRRERDSRYSPDSRYERDKKYERRRYKDRRYEEDTDYFSDKEKERRNYDDKDADYERKYSSLRKEKDKDRRRRDARDPRDYRREYYYGNRYDDYENDQRSRPSSRTDSMHESYRGSRPVEKDERDGRRNRDREREKYRSRRDQRDVYNPYQAYGFDQYNPYLQQYQYYENLRRTNPQAYAEWYRKYYQQATAQTPSYGGEDRASVHSGRSSANDELAKDRYTRQSFYSQMSASHLGGYYRDTHTHSVTGGHYALDASSYSRPFDHTDSSLNLEDTTLASHRLTPAKFATAHAKASLAAGKLLRVLPHYPIDGQPATVEIYNAQALLLDDDEFKELSQFPGPLVKGATHKKTVIEYCESKIRNAIAERRIVDVESYVLMWELLILLIRQNGMVVGADIAELLLKSKRELPPVRPSSTVSSIGSQSGEANPSSEGGNAVSDNAGSVHSILKEEEITNKFREFLLYGSGKEALEWAMKHNLWGHALFLASKLDKRTYANVMMRFANGLTMNDPLQTLYQLLSGKIPAAVTCVSDEKWGDWRPHLAMILSNTSQRPEINCKAITVLGDTLRNRGSLYAAQFCYLMAEVGFGKYNDPEARLVLLGADHSKPHHKFASSEAIHMTEIYEFACGLNDSGFIIPHFQVYKYLLATRLVDRGLVEKSLAYLEKISSFIVSNPTLVEASFVDNVYNMADKLKFNDLVGDVEDETEFGSILETSRPDISWLKDLKAVQDDFQNGLIPQQTINPAQNYGTGSFEAEQLPPTYESTEQDTWQQQYEQQQYQQNVQQQPWQPEQVQQNVQDYQDNQQLQQPIEFNQNQYQDQQNYWPNYQQLDQVNQYNQERVDQQNIYSSDAQTEPKEVEKDPTEVSTPLCAQSAPSLRKRLTTNNLHPAILSPDDSLVTRRLAKEPKSCRSSKQSSAESIGRARTKSCSSRDSSDLEIETYVGRRRQRNVSYKDEEKSQLICYNDSNTQIITFKNDSKHTRYNTFDLKASNDRKGTLVKYKSLDIPEAKTVVKYLEPKSKVSISAEDFSSDYKLTKFDKKRHKHDIITDTVDAWAKKGGRHVFSNIKNSLFKTNADREKEKDKEVLFKPLVFGGTFPIDFPTFENKAVSKQLELKPKKVGRNVANCQQFREYGPARTFDIDQPI</sequence>
<dbReference type="GO" id="GO:0016192">
    <property type="term" value="P:vesicle-mediated transport"/>
    <property type="evidence" value="ECO:0007669"/>
    <property type="project" value="UniProtKB-KW"/>
</dbReference>
<evidence type="ECO:0000313" key="10">
    <source>
        <dbReference type="EMBL" id="CAH1168032.1"/>
    </source>
</evidence>
<dbReference type="Gene3D" id="1.25.40.1030">
    <property type="match status" value="1"/>
</dbReference>
<feature type="region of interest" description="Disordered" evidence="7">
    <location>
        <begin position="900"/>
        <end position="922"/>
    </location>
</feature>
<feature type="compositionally biased region" description="Polar residues" evidence="7">
    <location>
        <begin position="24"/>
        <end position="33"/>
    </location>
</feature>
<dbReference type="SUPFAM" id="SSF81995">
    <property type="entry name" value="beta-sandwich domain of Sec23/24"/>
    <property type="match status" value="1"/>
</dbReference>
<feature type="compositionally biased region" description="Basic and acidic residues" evidence="7">
    <location>
        <begin position="670"/>
        <end position="728"/>
    </location>
</feature>
<dbReference type="GO" id="GO:0012507">
    <property type="term" value="C:ER to Golgi transport vesicle membrane"/>
    <property type="evidence" value="ECO:0007669"/>
    <property type="project" value="TreeGrafter"/>
</dbReference>
<comment type="subcellular location">
    <subcellularLocation>
        <location evidence="1">Endoplasmic reticulum</location>
    </subcellularLocation>
    <subcellularLocation>
        <location evidence="6">Golgi apparatus membrane</location>
    </subcellularLocation>
</comment>
<feature type="compositionally biased region" description="Low complexity" evidence="7">
    <location>
        <begin position="64"/>
        <end position="82"/>
    </location>
</feature>